<dbReference type="Gene3D" id="1.10.510.10">
    <property type="entry name" value="Transferase(Phosphotransferase) domain 1"/>
    <property type="match status" value="1"/>
</dbReference>
<dbReference type="AlphaFoldDB" id="A0A388JQ24"/>
<dbReference type="InterPro" id="IPR051348">
    <property type="entry name" value="U-box_ubiquitin_ligases"/>
</dbReference>
<gene>
    <name evidence="4" type="ORF">CBR_g54914</name>
</gene>
<keyword evidence="2" id="KW-0175">Coiled coil</keyword>
<dbReference type="InterPro" id="IPR011009">
    <property type="entry name" value="Kinase-like_dom_sf"/>
</dbReference>
<dbReference type="Gene3D" id="3.30.200.20">
    <property type="entry name" value="Phosphorylase Kinase, domain 1"/>
    <property type="match status" value="1"/>
</dbReference>
<organism evidence="4 5">
    <name type="scientific">Chara braunii</name>
    <name type="common">Braun's stonewort</name>
    <dbReference type="NCBI Taxonomy" id="69332"/>
    <lineage>
        <taxon>Eukaryota</taxon>
        <taxon>Viridiplantae</taxon>
        <taxon>Streptophyta</taxon>
        <taxon>Charophyceae</taxon>
        <taxon>Charales</taxon>
        <taxon>Characeae</taxon>
        <taxon>Chara</taxon>
    </lineage>
</organism>
<dbReference type="PROSITE" id="PS50011">
    <property type="entry name" value="PROTEIN_KINASE_DOM"/>
    <property type="match status" value="1"/>
</dbReference>
<proteinExistence type="predicted"/>
<dbReference type="InterPro" id="IPR000719">
    <property type="entry name" value="Prot_kinase_dom"/>
</dbReference>
<name>A0A388JQ24_CHABU</name>
<evidence type="ECO:0000256" key="1">
    <source>
        <dbReference type="ARBA" id="ARBA00022786"/>
    </source>
</evidence>
<dbReference type="OrthoDB" id="4062651at2759"/>
<dbReference type="Proteomes" id="UP000265515">
    <property type="component" value="Unassembled WGS sequence"/>
</dbReference>
<dbReference type="GO" id="GO:0005524">
    <property type="term" value="F:ATP binding"/>
    <property type="evidence" value="ECO:0007669"/>
    <property type="project" value="InterPro"/>
</dbReference>
<keyword evidence="5" id="KW-1185">Reference proteome</keyword>
<dbReference type="PANTHER" id="PTHR45647">
    <property type="entry name" value="OS02G0152300 PROTEIN"/>
    <property type="match status" value="1"/>
</dbReference>
<sequence length="464" mass="52381">MSPCENSNLLVLGGTGEFRVVQVTSPLIELTKKIEQVFGELKAEHQRVLELEKEVQTVVGRLEESKQEIQEVKSELQEEKSKLQEMIKSKACLADKISELVSERERQAEKDAKSRAHLEERISKLESEKERPPQKVQELEQRLQEDVGDTHTMRIEFPLLQEFSSEELQVATENFDVKWKLEQGDQHEDGYRGKLNDGTLVMVKKIRDVSRQAIPHDTLKSKVVDRWKLLRHPHVLTLLGVCYEESCLVYEHMARGTVKDWIACARQSAWYARFRVMAEVARGLCFLHSDPLGTGGPIVHSAIRPTTIFLDGNFVAKIGCVDHALLDSEPAQGAEKREAVSQLFNRHRSHYVAPEYWQSHVFNEKTDVFAFGITLLEVLTGSFSNAFEVIEDAIDDDNAFENVLDRNAGGWDIRLAREVASLGLCCSSYNRRKRPNMTAPDTGILAILEGAASKVELAASMGNA</sequence>
<dbReference type="PANTHER" id="PTHR45647:SF139">
    <property type="entry name" value="OS02G0152300 PROTEIN"/>
    <property type="match status" value="1"/>
</dbReference>
<dbReference type="SUPFAM" id="SSF56112">
    <property type="entry name" value="Protein kinase-like (PK-like)"/>
    <property type="match status" value="1"/>
</dbReference>
<feature type="domain" description="Protein kinase" evidence="3">
    <location>
        <begin position="157"/>
        <end position="448"/>
    </location>
</feature>
<evidence type="ECO:0000313" key="4">
    <source>
        <dbReference type="EMBL" id="GBG59812.1"/>
    </source>
</evidence>
<dbReference type="GO" id="GO:0004672">
    <property type="term" value="F:protein kinase activity"/>
    <property type="evidence" value="ECO:0007669"/>
    <property type="project" value="InterPro"/>
</dbReference>
<accession>A0A388JQ24</accession>
<keyword evidence="1" id="KW-0833">Ubl conjugation pathway</keyword>
<evidence type="ECO:0000256" key="2">
    <source>
        <dbReference type="SAM" id="Coils"/>
    </source>
</evidence>
<evidence type="ECO:0000259" key="3">
    <source>
        <dbReference type="PROSITE" id="PS50011"/>
    </source>
</evidence>
<evidence type="ECO:0000313" key="5">
    <source>
        <dbReference type="Proteomes" id="UP000265515"/>
    </source>
</evidence>
<reference evidence="4 5" key="1">
    <citation type="journal article" date="2018" name="Cell">
        <title>The Chara Genome: Secondary Complexity and Implications for Plant Terrestrialization.</title>
        <authorList>
            <person name="Nishiyama T."/>
            <person name="Sakayama H."/>
            <person name="Vries J.D."/>
            <person name="Buschmann H."/>
            <person name="Saint-Marcoux D."/>
            <person name="Ullrich K.K."/>
            <person name="Haas F.B."/>
            <person name="Vanderstraeten L."/>
            <person name="Becker D."/>
            <person name="Lang D."/>
            <person name="Vosolsobe S."/>
            <person name="Rombauts S."/>
            <person name="Wilhelmsson P.K.I."/>
            <person name="Janitza P."/>
            <person name="Kern R."/>
            <person name="Heyl A."/>
            <person name="Rumpler F."/>
            <person name="Villalobos L.I.A.C."/>
            <person name="Clay J.M."/>
            <person name="Skokan R."/>
            <person name="Toyoda A."/>
            <person name="Suzuki Y."/>
            <person name="Kagoshima H."/>
            <person name="Schijlen E."/>
            <person name="Tajeshwar N."/>
            <person name="Catarino B."/>
            <person name="Hetherington A.J."/>
            <person name="Saltykova A."/>
            <person name="Bonnot C."/>
            <person name="Breuninger H."/>
            <person name="Symeonidi A."/>
            <person name="Radhakrishnan G.V."/>
            <person name="Van Nieuwerburgh F."/>
            <person name="Deforce D."/>
            <person name="Chang C."/>
            <person name="Karol K.G."/>
            <person name="Hedrich R."/>
            <person name="Ulvskov P."/>
            <person name="Glockner G."/>
            <person name="Delwiche C.F."/>
            <person name="Petrasek J."/>
            <person name="Van de Peer Y."/>
            <person name="Friml J."/>
            <person name="Beilby M."/>
            <person name="Dolan L."/>
            <person name="Kohara Y."/>
            <person name="Sugano S."/>
            <person name="Fujiyama A."/>
            <person name="Delaux P.-M."/>
            <person name="Quint M."/>
            <person name="TheiBen G."/>
            <person name="Hagemann M."/>
            <person name="Harholt J."/>
            <person name="Dunand C."/>
            <person name="Zachgo S."/>
            <person name="Langdale J."/>
            <person name="Maumus F."/>
            <person name="Straeten D.V.D."/>
            <person name="Gould S.B."/>
            <person name="Rensing S.A."/>
        </authorList>
    </citation>
    <scope>NUCLEOTIDE SEQUENCE [LARGE SCALE GENOMIC DNA]</scope>
    <source>
        <strain evidence="4 5">S276</strain>
    </source>
</reference>
<feature type="coiled-coil region" evidence="2">
    <location>
        <begin position="34"/>
        <end position="128"/>
    </location>
</feature>
<dbReference type="Gramene" id="GBG59812">
    <property type="protein sequence ID" value="GBG59812"/>
    <property type="gene ID" value="CBR_g54914"/>
</dbReference>
<comment type="caution">
    <text evidence="4">The sequence shown here is derived from an EMBL/GenBank/DDBJ whole genome shotgun (WGS) entry which is preliminary data.</text>
</comment>
<dbReference type="InterPro" id="IPR001245">
    <property type="entry name" value="Ser-Thr/Tyr_kinase_cat_dom"/>
</dbReference>
<protein>
    <recommendedName>
        <fullName evidence="3">Protein kinase domain-containing protein</fullName>
    </recommendedName>
</protein>
<dbReference type="EMBL" id="BFEA01000006">
    <property type="protein sequence ID" value="GBG59812.1"/>
    <property type="molecule type" value="Genomic_DNA"/>
</dbReference>
<dbReference type="Pfam" id="PF07714">
    <property type="entry name" value="PK_Tyr_Ser-Thr"/>
    <property type="match status" value="1"/>
</dbReference>